<proteinExistence type="inferred from homology"/>
<dbReference type="GO" id="GO:0003677">
    <property type="term" value="F:DNA binding"/>
    <property type="evidence" value="ECO:0007669"/>
    <property type="project" value="UniProtKB-KW"/>
</dbReference>
<comment type="caution">
    <text evidence="6">The sequence shown here is derived from an EMBL/GenBank/DDBJ whole genome shotgun (WGS) entry which is preliminary data.</text>
</comment>
<dbReference type="InterPro" id="IPR000055">
    <property type="entry name" value="Restrct_endonuc_typeI_TRD"/>
</dbReference>
<protein>
    <recommendedName>
        <fullName evidence="5">Type I restriction modification DNA specificity domain-containing protein</fullName>
    </recommendedName>
</protein>
<feature type="compositionally biased region" description="Basic and acidic residues" evidence="4">
    <location>
        <begin position="285"/>
        <end position="296"/>
    </location>
</feature>
<name>A0AAX0VJM8_MICLU</name>
<dbReference type="PANTHER" id="PTHR30408:SF13">
    <property type="entry name" value="TYPE I RESTRICTION ENZYME HINDI SPECIFICITY SUBUNIT"/>
    <property type="match status" value="1"/>
</dbReference>
<dbReference type="Proteomes" id="UP000234847">
    <property type="component" value="Unassembled WGS sequence"/>
</dbReference>
<dbReference type="InterPro" id="IPR052021">
    <property type="entry name" value="Type-I_RS_S_subunit"/>
</dbReference>
<evidence type="ECO:0000313" key="6">
    <source>
        <dbReference type="EMBL" id="PKZ81466.1"/>
    </source>
</evidence>
<accession>A0AAX0VJM8</accession>
<evidence type="ECO:0000256" key="2">
    <source>
        <dbReference type="ARBA" id="ARBA00022747"/>
    </source>
</evidence>
<dbReference type="SUPFAM" id="SSF116734">
    <property type="entry name" value="DNA methylase specificity domain"/>
    <property type="match status" value="1"/>
</dbReference>
<evidence type="ECO:0000256" key="4">
    <source>
        <dbReference type="SAM" id="MobiDB-lite"/>
    </source>
</evidence>
<feature type="domain" description="Type I restriction modification DNA specificity" evidence="5">
    <location>
        <begin position="4"/>
        <end position="176"/>
    </location>
</feature>
<evidence type="ECO:0000313" key="7">
    <source>
        <dbReference type="Proteomes" id="UP000234847"/>
    </source>
</evidence>
<sequence length="302" mass="32880">MTAQWMESVLGELCTFQAGGAFPRHEQGHLTGDHPFIKVSDMTLPANSIRIIEANNWVSAETAARMKLKLTPPGAVAFAKIGEGLKAERLRRITVPTAMDNNMMAAIPKPAVVDSGFLIYLIESVHIAEWAQGSALPYLSQKLLADIPVHVPSLPEQRAIAATLGAFDDKIESNRQAMATGESLIRAVVESTLDASEGEDGTLGDYCALVKAPVEIDKIDPDDNYIGLEHMPRGSIFLTEWKKAKGLGSNKTAFKRGDLLGLTPFRRSSRYESRPVARGRGQGDWSDHAEQQEASHPRAGRP</sequence>
<dbReference type="Pfam" id="PF01420">
    <property type="entry name" value="Methylase_S"/>
    <property type="match status" value="1"/>
</dbReference>
<dbReference type="EMBL" id="PKJT01000007">
    <property type="protein sequence ID" value="PKZ81466.1"/>
    <property type="molecule type" value="Genomic_DNA"/>
</dbReference>
<reference evidence="6 7" key="1">
    <citation type="submission" date="2017-12" db="EMBL/GenBank/DDBJ databases">
        <title>Phylogenetic diversity of female urinary microbiome.</title>
        <authorList>
            <person name="Thomas-White K."/>
            <person name="Wolfe A.J."/>
        </authorList>
    </citation>
    <scope>NUCLEOTIDE SEQUENCE [LARGE SCALE GENOMIC DNA]</scope>
    <source>
        <strain evidence="6 7">UMB0038</strain>
    </source>
</reference>
<evidence type="ECO:0000256" key="3">
    <source>
        <dbReference type="ARBA" id="ARBA00023125"/>
    </source>
</evidence>
<dbReference type="InterPro" id="IPR044946">
    <property type="entry name" value="Restrct_endonuc_typeI_TRD_sf"/>
</dbReference>
<evidence type="ECO:0000259" key="5">
    <source>
        <dbReference type="Pfam" id="PF01420"/>
    </source>
</evidence>
<comment type="similarity">
    <text evidence="1">Belongs to the type-I restriction system S methylase family.</text>
</comment>
<organism evidence="6 7">
    <name type="scientific">Micrococcus luteus</name>
    <name type="common">Micrococcus lysodeikticus</name>
    <dbReference type="NCBI Taxonomy" id="1270"/>
    <lineage>
        <taxon>Bacteria</taxon>
        <taxon>Bacillati</taxon>
        <taxon>Actinomycetota</taxon>
        <taxon>Actinomycetes</taxon>
        <taxon>Micrococcales</taxon>
        <taxon>Micrococcaceae</taxon>
        <taxon>Micrococcus</taxon>
    </lineage>
</organism>
<gene>
    <name evidence="6" type="ORF">CYJ95_07795</name>
</gene>
<feature type="region of interest" description="Disordered" evidence="4">
    <location>
        <begin position="269"/>
        <end position="302"/>
    </location>
</feature>
<dbReference type="Gene3D" id="3.90.220.20">
    <property type="entry name" value="DNA methylase specificity domains"/>
    <property type="match status" value="1"/>
</dbReference>
<dbReference type="Gene3D" id="1.10.287.1120">
    <property type="entry name" value="Bipartite methylase S protein"/>
    <property type="match status" value="1"/>
</dbReference>
<dbReference type="GO" id="GO:0009307">
    <property type="term" value="P:DNA restriction-modification system"/>
    <property type="evidence" value="ECO:0007669"/>
    <property type="project" value="UniProtKB-KW"/>
</dbReference>
<keyword evidence="3" id="KW-0238">DNA-binding</keyword>
<evidence type="ECO:0000256" key="1">
    <source>
        <dbReference type="ARBA" id="ARBA00010923"/>
    </source>
</evidence>
<dbReference type="RefSeq" id="WP_101965962.1">
    <property type="nucleotide sequence ID" value="NZ_PKJT01000007.1"/>
</dbReference>
<dbReference type="AlphaFoldDB" id="A0AAX0VJM8"/>
<dbReference type="PANTHER" id="PTHR30408">
    <property type="entry name" value="TYPE-1 RESTRICTION ENZYME ECOKI SPECIFICITY PROTEIN"/>
    <property type="match status" value="1"/>
</dbReference>
<keyword evidence="2" id="KW-0680">Restriction system</keyword>